<reference evidence="1 2" key="1">
    <citation type="submission" date="2017-12" db="EMBL/GenBank/DDBJ databases">
        <title>Legionella sainthelensi LA01-117, whole genome sequence of a clinical isolate from New Zealand.</title>
        <authorList>
            <person name="Cree S.L."/>
            <person name="Slow S."/>
            <person name="Kennedy M.A."/>
            <person name="Murdoch D.R."/>
            <person name="Biggs P.J."/>
            <person name="Anderson T."/>
        </authorList>
    </citation>
    <scope>NUCLEOTIDE SEQUENCE [LARGE SCALE GENOMIC DNA]</scope>
    <source>
        <strain evidence="1 2">LA01-117</strain>
    </source>
</reference>
<organism evidence="1 2">
    <name type="scientific">Legionella sainthelensi</name>
    <dbReference type="NCBI Taxonomy" id="28087"/>
    <lineage>
        <taxon>Bacteria</taxon>
        <taxon>Pseudomonadati</taxon>
        <taxon>Pseudomonadota</taxon>
        <taxon>Gammaproteobacteria</taxon>
        <taxon>Legionellales</taxon>
        <taxon>Legionellaceae</taxon>
        <taxon>Legionella</taxon>
    </lineage>
</organism>
<name>A0A2H5FPX8_9GAMM</name>
<evidence type="ECO:0000313" key="1">
    <source>
        <dbReference type="EMBL" id="AUH73566.1"/>
    </source>
</evidence>
<dbReference type="AlphaFoldDB" id="A0A2H5FPX8"/>
<gene>
    <name evidence="1" type="ORF">CAB17_17060</name>
</gene>
<dbReference type="Proteomes" id="UP000234343">
    <property type="component" value="Chromosome"/>
</dbReference>
<evidence type="ECO:0000313" key="2">
    <source>
        <dbReference type="Proteomes" id="UP000234343"/>
    </source>
</evidence>
<accession>A0A2H5FPX8</accession>
<keyword evidence="2" id="KW-1185">Reference proteome</keyword>
<sequence length="82" mass="9438">MLAEFTLRKTKSVPICQENTGNLKYLMKSLYVRIKITVTLILHLLYNKGFSTYAELKCELPLAIAKKPNQKDLPLNLFYVSC</sequence>
<proteinExistence type="predicted"/>
<dbReference type="EMBL" id="CP025491">
    <property type="protein sequence ID" value="AUH73566.1"/>
    <property type="molecule type" value="Genomic_DNA"/>
</dbReference>
<dbReference type="KEGG" id="lsh:CAB17_17060"/>
<protein>
    <submittedName>
        <fullName evidence="1">Uncharacterized protein</fullName>
    </submittedName>
</protein>